<name>A0A0C9TWJ1_SPHS4</name>
<dbReference type="Proteomes" id="UP000054279">
    <property type="component" value="Unassembled WGS sequence"/>
</dbReference>
<evidence type="ECO:0000313" key="1">
    <source>
        <dbReference type="EMBL" id="KIJ34773.1"/>
    </source>
</evidence>
<keyword evidence="2" id="KW-1185">Reference proteome</keyword>
<organism evidence="1 2">
    <name type="scientific">Sphaerobolus stellatus (strain SS14)</name>
    <dbReference type="NCBI Taxonomy" id="990650"/>
    <lineage>
        <taxon>Eukaryota</taxon>
        <taxon>Fungi</taxon>
        <taxon>Dikarya</taxon>
        <taxon>Basidiomycota</taxon>
        <taxon>Agaricomycotina</taxon>
        <taxon>Agaricomycetes</taxon>
        <taxon>Phallomycetidae</taxon>
        <taxon>Geastrales</taxon>
        <taxon>Sphaerobolaceae</taxon>
        <taxon>Sphaerobolus</taxon>
    </lineage>
</organism>
<sequence>MEKYWGVNNICGPVHLPNNDASAAISGGAEPPKPVQGGAVRATSLTGAIFNHKDDKKGEQDSLRCAFEAVFSFPLNFPDTSNTWYQSHCEAAAELITNLPSYQDYILLMKDRKESRTLNHMELNLQIALDDIPTFSELCIFTVFLQCINMGPFHSKVEQHMERLIADPMLVLASDAKFETATMDGKPWDRAKVIFFTGALETWKRFTAEFAPGGLIASASSTLHAQAWMPTTNDDAIKLKKKKKNAEVIAQIVPILSLDELLSISLKNSQLDEQLMWHRQFNYEIAKKTTYSS</sequence>
<dbReference type="AlphaFoldDB" id="A0A0C9TWJ1"/>
<gene>
    <name evidence="1" type="ORF">M422DRAFT_263126</name>
</gene>
<dbReference type="EMBL" id="KN837196">
    <property type="protein sequence ID" value="KIJ34773.1"/>
    <property type="molecule type" value="Genomic_DNA"/>
</dbReference>
<dbReference type="HOGENOM" id="CLU_950504_0_0_1"/>
<accession>A0A0C9TWJ1</accession>
<dbReference type="OrthoDB" id="3236156at2759"/>
<evidence type="ECO:0000313" key="2">
    <source>
        <dbReference type="Proteomes" id="UP000054279"/>
    </source>
</evidence>
<proteinExistence type="predicted"/>
<protein>
    <submittedName>
        <fullName evidence="1">Uncharacterized protein</fullName>
    </submittedName>
</protein>
<reference evidence="1 2" key="1">
    <citation type="submission" date="2014-06" db="EMBL/GenBank/DDBJ databases">
        <title>Evolutionary Origins and Diversification of the Mycorrhizal Mutualists.</title>
        <authorList>
            <consortium name="DOE Joint Genome Institute"/>
            <consortium name="Mycorrhizal Genomics Consortium"/>
            <person name="Kohler A."/>
            <person name="Kuo A."/>
            <person name="Nagy L.G."/>
            <person name="Floudas D."/>
            <person name="Copeland A."/>
            <person name="Barry K.W."/>
            <person name="Cichocki N."/>
            <person name="Veneault-Fourrey C."/>
            <person name="LaButti K."/>
            <person name="Lindquist E.A."/>
            <person name="Lipzen A."/>
            <person name="Lundell T."/>
            <person name="Morin E."/>
            <person name="Murat C."/>
            <person name="Riley R."/>
            <person name="Ohm R."/>
            <person name="Sun H."/>
            <person name="Tunlid A."/>
            <person name="Henrissat B."/>
            <person name="Grigoriev I.V."/>
            <person name="Hibbett D.S."/>
            <person name="Martin F."/>
        </authorList>
    </citation>
    <scope>NUCLEOTIDE SEQUENCE [LARGE SCALE GENOMIC DNA]</scope>
    <source>
        <strain evidence="1 2">SS14</strain>
    </source>
</reference>